<dbReference type="InterPro" id="IPR016036">
    <property type="entry name" value="Malonyl_transacylase_ACP-bd"/>
</dbReference>
<organism evidence="2 3">
    <name type="scientific">Desulfovibrio piger</name>
    <dbReference type="NCBI Taxonomy" id="901"/>
    <lineage>
        <taxon>Bacteria</taxon>
        <taxon>Pseudomonadati</taxon>
        <taxon>Thermodesulfobacteriota</taxon>
        <taxon>Desulfovibrionia</taxon>
        <taxon>Desulfovibrionales</taxon>
        <taxon>Desulfovibrionaceae</taxon>
        <taxon>Desulfovibrio</taxon>
    </lineage>
</organism>
<dbReference type="InterPro" id="IPR036736">
    <property type="entry name" value="ACP-like_sf"/>
</dbReference>
<keyword evidence="2" id="KW-0012">Acyltransferase</keyword>
<dbReference type="RefSeq" id="WP_168934924.1">
    <property type="nucleotide sequence ID" value="NZ_JABAFY010000006.1"/>
</dbReference>
<dbReference type="EMBL" id="JABAFY010000006">
    <property type="protein sequence ID" value="NME51492.1"/>
    <property type="molecule type" value="Genomic_DNA"/>
</dbReference>
<dbReference type="Proteomes" id="UP000522333">
    <property type="component" value="Unassembled WGS sequence"/>
</dbReference>
<protein>
    <submittedName>
        <fullName evidence="2">Acyltransferase domain-containing protein</fullName>
    </submittedName>
</protein>
<dbReference type="Pfam" id="PF00550">
    <property type="entry name" value="PP-binding"/>
    <property type="match status" value="1"/>
</dbReference>
<dbReference type="Pfam" id="PF00698">
    <property type="entry name" value="Acyl_transf_1"/>
    <property type="match status" value="1"/>
</dbReference>
<dbReference type="SUPFAM" id="SSF52151">
    <property type="entry name" value="FabD/lysophospholipase-like"/>
    <property type="match status" value="1"/>
</dbReference>
<accession>A0A848C872</accession>
<dbReference type="AlphaFoldDB" id="A0A848C872"/>
<dbReference type="PANTHER" id="PTHR43074:SF1">
    <property type="entry name" value="BETA-KETOACYL SYNTHASE FAMILY PROTEIN-RELATED"/>
    <property type="match status" value="1"/>
</dbReference>
<dbReference type="InterPro" id="IPR016035">
    <property type="entry name" value="Acyl_Trfase/lysoPLipase"/>
</dbReference>
<evidence type="ECO:0000313" key="2">
    <source>
        <dbReference type="EMBL" id="NME51492.1"/>
    </source>
</evidence>
<keyword evidence="2" id="KW-0808">Transferase</keyword>
<dbReference type="PANTHER" id="PTHR43074">
    <property type="entry name" value="OMEGA-3 POLYUNSATURATED FATTY ACID SYNTHASE PFAB-RELATED"/>
    <property type="match status" value="1"/>
</dbReference>
<dbReference type="InterPro" id="IPR042104">
    <property type="entry name" value="PKS_dehydratase_sf"/>
</dbReference>
<dbReference type="SMART" id="SM00827">
    <property type="entry name" value="PKS_AT"/>
    <property type="match status" value="1"/>
</dbReference>
<dbReference type="Gene3D" id="1.10.1200.10">
    <property type="entry name" value="ACP-like"/>
    <property type="match status" value="1"/>
</dbReference>
<name>A0A848C872_9BACT</name>
<gene>
    <name evidence="2" type="ORF">HF854_02860</name>
</gene>
<evidence type="ECO:0000313" key="3">
    <source>
        <dbReference type="Proteomes" id="UP000522333"/>
    </source>
</evidence>
<dbReference type="SUPFAM" id="SSF55048">
    <property type="entry name" value="Probable ACP-binding domain of malonyl-CoA ACP transacylase"/>
    <property type="match status" value="1"/>
</dbReference>
<dbReference type="PROSITE" id="PS50075">
    <property type="entry name" value="CARRIER"/>
    <property type="match status" value="1"/>
</dbReference>
<dbReference type="InterPro" id="IPR052568">
    <property type="entry name" value="PKS-FAS_Synthase"/>
</dbReference>
<evidence type="ECO:0000259" key="1">
    <source>
        <dbReference type="PROSITE" id="PS50075"/>
    </source>
</evidence>
<dbReference type="InterPro" id="IPR001227">
    <property type="entry name" value="Ac_transferase_dom_sf"/>
</dbReference>
<dbReference type="GO" id="GO:0016746">
    <property type="term" value="F:acyltransferase activity"/>
    <property type="evidence" value="ECO:0007669"/>
    <property type="project" value="UniProtKB-KW"/>
</dbReference>
<dbReference type="Gene3D" id="3.10.129.110">
    <property type="entry name" value="Polyketide synthase dehydratase"/>
    <property type="match status" value="1"/>
</dbReference>
<feature type="domain" description="Carrier" evidence="1">
    <location>
        <begin position="569"/>
        <end position="644"/>
    </location>
</feature>
<dbReference type="InterPro" id="IPR014043">
    <property type="entry name" value="Acyl_transferase_dom"/>
</dbReference>
<dbReference type="InterPro" id="IPR009081">
    <property type="entry name" value="PP-bd_ACP"/>
</dbReference>
<comment type="caution">
    <text evidence="2">The sequence shown here is derived from an EMBL/GenBank/DDBJ whole genome shotgun (WGS) entry which is preliminary data.</text>
</comment>
<sequence length="1220" mass="132244">MQRPESCGASAALELWPLAGREGADSGESCRLLLEEASRLPQLRGKAPRLVLSPAGSGQATAAALDMLRPLAVGLWPGLEPEALPAVPGPGDLARLAGGDRPVLLLQPRPEGPWEGMLLARKDDVAAPAPEAAVVSMPDMPASSCEPGEGEIACDGVRFADLPHGGAIWHAGSVVPAWRQELLALGARPDAAALEAMGQRGIWLHPQGDVPPLAVMCCGQGAVWPGMGRELYDHFPAARAAMDRIARAADWDVLALLDETDVEKIGLTRWQQPYLFLLEYAQWSHLASLGLRPSLICGHSLGELIALCLAGVYEPEVAWYILDTRSTHMAELEARATRETGMMAVPAEASVIEEARKTWPQLYVSNYNSPRQFIISGPRDVLLEARKSLRKRRIPAIMLNVSLAFHHPSMRVLRDMSLRRLNALAMQAPQIPMLSCITTRPYPDDQPGICEHIGDLDENSVRWVECVQAMWQRDGIRHFVEVGPQDTLCGLVNDIEPQALCLAAGRKGKEAEGMRQTCARLYALGHLTHDGVARHRQRWLDAAPAPAASAEAPAAPAARAAAPARDELPEAARKVLEILAAACGRDADSLKPEMDLRYDLALRSSRFPLIVQEVEEELGISVDFEALLHVATVGDLLRVLASLAPAERKPGEVAPLSAPQHGSGEDLPPLCCFDLGCCDEDGRPLPLVLDPAARGMGAHAGDVLAVWGPDAQALPLAELLGALAPLGMTFALPDAALEDCLSLEQLGGHLYGLPALTALTALPETVHRACGRLDGILLCAPADRALAADEMEALCRSAKACGVRYVYALRWLHAGDAAHAAPWQEAGEAAARELDLPWRVVCVDDGGRPPIPRELGDLLARALTHGTSDRVLWRRAPADAPVRDWQWLERPELFPRVFSAAVAHEAMPWPEAARASSRQMLACAQFSRYADPRLAGHGALPQDGQPWLPLSELLQTMLESGRLQLPWLEPTGFSDLRFAAPLPLPEAVTRECRITARSQSWLLQDGVMTRMCHVRLQSRDLAPNLRRINHFSPLARGMVFLAAAAGSLPPLWDGEMAVTGPDLPLEDFYAGCGMAEGWRLLEELAPAGDDLWQGRFDGMAQGIAPAGKSGYCSLLSAVDAILQAACRIMEETVPRAELAGGRLLWPQGWRLSGIGFIRFADTGLLCGARMPWRIQLRRGWDDERLQRYDAQVVDADGRVLLTLHQMEFEKDVRPQEGAGA</sequence>
<dbReference type="SUPFAM" id="SSF47336">
    <property type="entry name" value="ACP-like"/>
    <property type="match status" value="1"/>
</dbReference>
<dbReference type="Gene3D" id="3.40.366.10">
    <property type="entry name" value="Malonyl-Coenzyme A Acyl Carrier Protein, domain 2"/>
    <property type="match status" value="1"/>
</dbReference>
<proteinExistence type="predicted"/>
<reference evidence="2 3" key="1">
    <citation type="submission" date="2020-04" db="EMBL/GenBank/DDBJ databases">
        <authorList>
            <person name="Hitch T.C.A."/>
            <person name="Wylensek D."/>
            <person name="Clavel T."/>
        </authorList>
    </citation>
    <scope>NUCLEOTIDE SEQUENCE [LARGE SCALE GENOMIC DNA]</scope>
    <source>
        <strain evidence="2 3">PG-251-APC-1</strain>
    </source>
</reference>